<dbReference type="GO" id="GO:0005886">
    <property type="term" value="C:plasma membrane"/>
    <property type="evidence" value="ECO:0007669"/>
    <property type="project" value="UniProtKB-SubCell"/>
</dbReference>
<keyword evidence="11" id="KW-1006">Bacterial flagellum protein export</keyword>
<evidence type="ECO:0000313" key="17">
    <source>
        <dbReference type="EMBL" id="TWT63333.1"/>
    </source>
</evidence>
<keyword evidence="4" id="KW-0813">Transport</keyword>
<evidence type="ECO:0000256" key="5">
    <source>
        <dbReference type="ARBA" id="ARBA00022475"/>
    </source>
</evidence>
<keyword evidence="10" id="KW-0472">Membrane</keyword>
<dbReference type="GO" id="GO:0006614">
    <property type="term" value="P:SRP-dependent cotranslational protein targeting to membrane"/>
    <property type="evidence" value="ECO:0007669"/>
    <property type="project" value="UniProtKB-UniRule"/>
</dbReference>
<dbReference type="InterPro" id="IPR000897">
    <property type="entry name" value="SRP54_GTPase_dom"/>
</dbReference>
<evidence type="ECO:0000259" key="15">
    <source>
        <dbReference type="SMART" id="SM00382"/>
    </source>
</evidence>
<organism evidence="17 18">
    <name type="scientific">Rubinisphaera italica</name>
    <dbReference type="NCBI Taxonomy" id="2527969"/>
    <lineage>
        <taxon>Bacteria</taxon>
        <taxon>Pseudomonadati</taxon>
        <taxon>Planctomycetota</taxon>
        <taxon>Planctomycetia</taxon>
        <taxon>Planctomycetales</taxon>
        <taxon>Planctomycetaceae</taxon>
        <taxon>Rubinisphaera</taxon>
    </lineage>
</organism>
<evidence type="ECO:0000256" key="6">
    <source>
        <dbReference type="ARBA" id="ARBA00022741"/>
    </source>
</evidence>
<evidence type="ECO:0000256" key="2">
    <source>
        <dbReference type="ARBA" id="ARBA00008531"/>
    </source>
</evidence>
<feature type="compositionally biased region" description="Pro residues" evidence="14">
    <location>
        <begin position="121"/>
        <end position="135"/>
    </location>
</feature>
<dbReference type="Proteomes" id="UP000316095">
    <property type="component" value="Unassembled WGS sequence"/>
</dbReference>
<comment type="similarity">
    <text evidence="2">Belongs to the GTP-binding SRP family.</text>
</comment>
<feature type="domain" description="AAA+ ATPase" evidence="15">
    <location>
        <begin position="241"/>
        <end position="410"/>
    </location>
</feature>
<comment type="subcellular location">
    <subcellularLocation>
        <location evidence="1">Cell membrane</location>
        <topology evidence="1">Peripheral membrane protein</topology>
        <orientation evidence="1">Cytoplasmic side</orientation>
    </subcellularLocation>
</comment>
<dbReference type="SUPFAM" id="SSF52540">
    <property type="entry name" value="P-loop containing nucleoside triphosphate hydrolases"/>
    <property type="match status" value="1"/>
</dbReference>
<dbReference type="FunFam" id="3.40.50.300:FF:000695">
    <property type="entry name" value="Flagellar biosynthesis regulator FlhF"/>
    <property type="match status" value="1"/>
</dbReference>
<evidence type="ECO:0000259" key="16">
    <source>
        <dbReference type="SMART" id="SM00962"/>
    </source>
</evidence>
<dbReference type="AlphaFoldDB" id="A0A5C5XLR0"/>
<proteinExistence type="inferred from homology"/>
<dbReference type="PANTHER" id="PTHR43134">
    <property type="entry name" value="SIGNAL RECOGNITION PARTICLE RECEPTOR SUBUNIT ALPHA"/>
    <property type="match status" value="1"/>
</dbReference>
<dbReference type="GO" id="GO:0005047">
    <property type="term" value="F:signal recognition particle binding"/>
    <property type="evidence" value="ECO:0007669"/>
    <property type="project" value="TreeGrafter"/>
</dbReference>
<feature type="region of interest" description="Disordered" evidence="14">
    <location>
        <begin position="60"/>
        <end position="143"/>
    </location>
</feature>
<keyword evidence="17" id="KW-0969">Cilium</keyword>
<evidence type="ECO:0000256" key="9">
    <source>
        <dbReference type="ARBA" id="ARBA00023134"/>
    </source>
</evidence>
<dbReference type="OrthoDB" id="9778554at2"/>
<keyword evidence="6" id="KW-0547">Nucleotide-binding</keyword>
<keyword evidence="18" id="KW-1185">Reference proteome</keyword>
<dbReference type="PANTHER" id="PTHR43134:SF3">
    <property type="entry name" value="FLAGELLAR BIOSYNTHESIS PROTEIN FLHF"/>
    <property type="match status" value="1"/>
</dbReference>
<sequence length="438" mass="48363">MPDFRTYRAETMQQALLQVREDLGPDALILHTRQVPIHSRLPWQKDRIVTEIVAVLEQKKRERPQPVAAVKSTSSTREQSEETPAPDLSAYNRKATLPVQESRLPIVESRLPRNEPINSEPAPPATPNPETPNPSPELSESQKLESLFKERIDSLQAMVEQLTSQVRTGMSTDIPPELFSLFTELIDAEVEESVARELIGRLKHRSGVNELSDSEGLRRQLFAMIEASIQCRGPIETKPGQQKIVAMVGPTGVGKTTTIAKLAANFRLRDNVRMGLITVDTYRIAAVDQLRTYAEIIDLPMKVVSTAVEMKQAVAEFAGMDLILIDTAGRSPRDEVKLQELKAVLGDIVVDDVHLVLSATTGYRHLRTTAEQFKSVGLTSVILTKLDEAPGLGAILNITSKLGLPLSYLTTGQNVPKDIEPAQPTRATRLILGQENLS</sequence>
<dbReference type="GO" id="GO:0005525">
    <property type="term" value="F:GTP binding"/>
    <property type="evidence" value="ECO:0007669"/>
    <property type="project" value="UniProtKB-UniRule"/>
</dbReference>
<evidence type="ECO:0000256" key="7">
    <source>
        <dbReference type="ARBA" id="ARBA00022795"/>
    </source>
</evidence>
<accession>A0A5C5XLR0</accession>
<dbReference type="InterPro" id="IPR003593">
    <property type="entry name" value="AAA+_ATPase"/>
</dbReference>
<evidence type="ECO:0000256" key="13">
    <source>
        <dbReference type="NCBIfam" id="TIGR03499"/>
    </source>
</evidence>
<evidence type="ECO:0000313" key="18">
    <source>
        <dbReference type="Proteomes" id="UP000316095"/>
    </source>
</evidence>
<comment type="caution">
    <text evidence="17">The sequence shown here is derived from an EMBL/GenBank/DDBJ whole genome shotgun (WGS) entry which is preliminary data.</text>
</comment>
<dbReference type="InterPro" id="IPR047040">
    <property type="entry name" value="FlhF__GTPase_dom"/>
</dbReference>
<keyword evidence="5" id="KW-1003">Cell membrane</keyword>
<evidence type="ECO:0000256" key="8">
    <source>
        <dbReference type="ARBA" id="ARBA00022927"/>
    </source>
</evidence>
<dbReference type="EMBL" id="SJPG01000001">
    <property type="protein sequence ID" value="TWT63333.1"/>
    <property type="molecule type" value="Genomic_DNA"/>
</dbReference>
<keyword evidence="7" id="KW-1005">Bacterial flagellum biogenesis</keyword>
<dbReference type="Pfam" id="PF00448">
    <property type="entry name" value="SRP54"/>
    <property type="match status" value="1"/>
</dbReference>
<keyword evidence="8" id="KW-0653">Protein transport</keyword>
<dbReference type="RefSeq" id="WP_146505097.1">
    <property type="nucleotide sequence ID" value="NZ_SJPG01000001.1"/>
</dbReference>
<keyword evidence="9" id="KW-0342">GTP-binding</keyword>
<keyword evidence="17" id="KW-0966">Cell projection</keyword>
<evidence type="ECO:0000256" key="1">
    <source>
        <dbReference type="ARBA" id="ARBA00004413"/>
    </source>
</evidence>
<dbReference type="CDD" id="cd17873">
    <property type="entry name" value="FlhF"/>
    <property type="match status" value="1"/>
</dbReference>
<dbReference type="GO" id="GO:0015031">
    <property type="term" value="P:protein transport"/>
    <property type="evidence" value="ECO:0007669"/>
    <property type="project" value="UniProtKB-KW"/>
</dbReference>
<evidence type="ECO:0000256" key="3">
    <source>
        <dbReference type="ARBA" id="ARBA00014919"/>
    </source>
</evidence>
<dbReference type="GO" id="GO:0044781">
    <property type="term" value="P:bacterial-type flagellum organization"/>
    <property type="evidence" value="ECO:0007669"/>
    <property type="project" value="UniProtKB-UniRule"/>
</dbReference>
<comment type="function">
    <text evidence="12">Necessary for flagellar biosynthesis. May be involved in translocation of the flagellum.</text>
</comment>
<gene>
    <name evidence="17" type="primary">flhF</name>
    <name evidence="17" type="ORF">Pan54_40860</name>
</gene>
<keyword evidence="17" id="KW-0282">Flagellum</keyword>
<dbReference type="Gene3D" id="3.40.50.300">
    <property type="entry name" value="P-loop containing nucleotide triphosphate hydrolases"/>
    <property type="match status" value="1"/>
</dbReference>
<dbReference type="Gene3D" id="1.20.120.1380">
    <property type="entry name" value="Flagellar FlhF biosynthesis protein, N domain"/>
    <property type="match status" value="1"/>
</dbReference>
<name>A0A5C5XLR0_9PLAN</name>
<evidence type="ECO:0000256" key="4">
    <source>
        <dbReference type="ARBA" id="ARBA00022448"/>
    </source>
</evidence>
<dbReference type="NCBIfam" id="TIGR03499">
    <property type="entry name" value="FlhF"/>
    <property type="match status" value="1"/>
</dbReference>
<dbReference type="InterPro" id="IPR020006">
    <property type="entry name" value="FlhF"/>
</dbReference>
<evidence type="ECO:0000256" key="14">
    <source>
        <dbReference type="SAM" id="MobiDB-lite"/>
    </source>
</evidence>
<dbReference type="GO" id="GO:0003924">
    <property type="term" value="F:GTPase activity"/>
    <property type="evidence" value="ECO:0007669"/>
    <property type="project" value="UniProtKB-UniRule"/>
</dbReference>
<evidence type="ECO:0000256" key="10">
    <source>
        <dbReference type="ARBA" id="ARBA00023136"/>
    </source>
</evidence>
<evidence type="ECO:0000256" key="11">
    <source>
        <dbReference type="ARBA" id="ARBA00023225"/>
    </source>
</evidence>
<dbReference type="SMART" id="SM00382">
    <property type="entry name" value="AAA"/>
    <property type="match status" value="1"/>
</dbReference>
<reference evidence="17 18" key="1">
    <citation type="submission" date="2019-02" db="EMBL/GenBank/DDBJ databases">
        <title>Deep-cultivation of Planctomycetes and their phenomic and genomic characterization uncovers novel biology.</title>
        <authorList>
            <person name="Wiegand S."/>
            <person name="Jogler M."/>
            <person name="Boedeker C."/>
            <person name="Pinto D."/>
            <person name="Vollmers J."/>
            <person name="Rivas-Marin E."/>
            <person name="Kohn T."/>
            <person name="Peeters S.H."/>
            <person name="Heuer A."/>
            <person name="Rast P."/>
            <person name="Oberbeckmann S."/>
            <person name="Bunk B."/>
            <person name="Jeske O."/>
            <person name="Meyerdierks A."/>
            <person name="Storesund J.E."/>
            <person name="Kallscheuer N."/>
            <person name="Luecker S."/>
            <person name="Lage O.M."/>
            <person name="Pohl T."/>
            <person name="Merkel B.J."/>
            <person name="Hornburger P."/>
            <person name="Mueller R.-W."/>
            <person name="Bruemmer F."/>
            <person name="Labrenz M."/>
            <person name="Spormann A.M."/>
            <person name="Op Den Camp H."/>
            <person name="Overmann J."/>
            <person name="Amann R."/>
            <person name="Jetten M.S.M."/>
            <person name="Mascher T."/>
            <person name="Medema M.H."/>
            <person name="Devos D.P."/>
            <person name="Kaster A.-K."/>
            <person name="Ovreas L."/>
            <person name="Rohde M."/>
            <person name="Galperin M.Y."/>
            <person name="Jogler C."/>
        </authorList>
    </citation>
    <scope>NUCLEOTIDE SEQUENCE [LARGE SCALE GENOMIC DNA]</scope>
    <source>
        <strain evidence="17 18">Pan54</strain>
    </source>
</reference>
<protein>
    <recommendedName>
        <fullName evidence="3 13">Flagellar biosynthesis protein FlhF</fullName>
    </recommendedName>
</protein>
<feature type="domain" description="SRP54-type proteins GTP-binding" evidence="16">
    <location>
        <begin position="242"/>
        <end position="433"/>
    </location>
</feature>
<dbReference type="SMART" id="SM00962">
    <property type="entry name" value="SRP54"/>
    <property type="match status" value="1"/>
</dbReference>
<evidence type="ECO:0000256" key="12">
    <source>
        <dbReference type="ARBA" id="ARBA00025337"/>
    </source>
</evidence>
<dbReference type="InterPro" id="IPR027417">
    <property type="entry name" value="P-loop_NTPase"/>
</dbReference>